<evidence type="ECO:0000313" key="3">
    <source>
        <dbReference type="Proteomes" id="UP001274830"/>
    </source>
</evidence>
<gene>
    <name evidence="2" type="ORF">LTR78_006286</name>
</gene>
<feature type="region of interest" description="Disordered" evidence="1">
    <location>
        <begin position="46"/>
        <end position="131"/>
    </location>
</feature>
<name>A0AAE1C067_9PEZI</name>
<feature type="compositionally biased region" description="Polar residues" evidence="1">
    <location>
        <begin position="50"/>
        <end position="68"/>
    </location>
</feature>
<organism evidence="2 3">
    <name type="scientific">Recurvomyces mirabilis</name>
    <dbReference type="NCBI Taxonomy" id="574656"/>
    <lineage>
        <taxon>Eukaryota</taxon>
        <taxon>Fungi</taxon>
        <taxon>Dikarya</taxon>
        <taxon>Ascomycota</taxon>
        <taxon>Pezizomycotina</taxon>
        <taxon>Dothideomycetes</taxon>
        <taxon>Dothideomycetidae</taxon>
        <taxon>Mycosphaerellales</taxon>
        <taxon>Teratosphaeriaceae</taxon>
        <taxon>Recurvomyces</taxon>
    </lineage>
</organism>
<dbReference type="EMBL" id="JAUTXT010000023">
    <property type="protein sequence ID" value="KAK3673733.1"/>
    <property type="molecule type" value="Genomic_DNA"/>
</dbReference>
<dbReference type="AlphaFoldDB" id="A0AAE1C067"/>
<dbReference type="Proteomes" id="UP001274830">
    <property type="component" value="Unassembled WGS sequence"/>
</dbReference>
<keyword evidence="3" id="KW-1185">Reference proteome</keyword>
<reference evidence="2" key="1">
    <citation type="submission" date="2023-07" db="EMBL/GenBank/DDBJ databases">
        <title>Black Yeasts Isolated from many extreme environments.</title>
        <authorList>
            <person name="Coleine C."/>
            <person name="Stajich J.E."/>
            <person name="Selbmann L."/>
        </authorList>
    </citation>
    <scope>NUCLEOTIDE SEQUENCE</scope>
    <source>
        <strain evidence="2">CCFEE 5485</strain>
    </source>
</reference>
<protein>
    <submittedName>
        <fullName evidence="2">Uncharacterized protein</fullName>
    </submittedName>
</protein>
<feature type="compositionally biased region" description="Basic residues" evidence="1">
    <location>
        <begin position="69"/>
        <end position="78"/>
    </location>
</feature>
<comment type="caution">
    <text evidence="2">The sequence shown here is derived from an EMBL/GenBank/DDBJ whole genome shotgun (WGS) entry which is preliminary data.</text>
</comment>
<evidence type="ECO:0000313" key="2">
    <source>
        <dbReference type="EMBL" id="KAK3673733.1"/>
    </source>
</evidence>
<sequence>MTGSGAMRLRHPNENTLPPIRQLGLPEHCFRPLETKVLAYRDRNVFPHSPAQSDESDSPTMSTESTVRQRPRTVKRRSQAVVSGVDHPSKRSCSVSTSTTDDNEDSTDTRSHHNSAPQRPAPKVIKERENRDRTAEMLYCVEDASRWLFELDMIPAEHAKAQTASNGCNSGLPYDKKTITHFVLADWISDRVAELEAAEELDAIDELRTGRPTTAHVDACKDSKRATFQALAHDDDVYTNTVFAIDDPSDRCSRGPKKRSCATHPGSPDARDWRDCRYKRVVSRVTARHEAGVAKMRARMGLSQRVGS</sequence>
<proteinExistence type="predicted"/>
<evidence type="ECO:0000256" key="1">
    <source>
        <dbReference type="SAM" id="MobiDB-lite"/>
    </source>
</evidence>
<accession>A0AAE1C067</accession>
<feature type="region of interest" description="Disordered" evidence="1">
    <location>
        <begin position="1"/>
        <end position="20"/>
    </location>
</feature>